<evidence type="ECO:0000256" key="1">
    <source>
        <dbReference type="ARBA" id="ARBA00004323"/>
    </source>
</evidence>
<proteinExistence type="inferred from homology"/>
<dbReference type="Proteomes" id="UP000288725">
    <property type="component" value="Chromosome 5"/>
</dbReference>
<dbReference type="EC" id="2.4.1.-" evidence="10"/>
<name>A0A366NPA7_VERDA</name>
<dbReference type="InterPro" id="IPR002659">
    <property type="entry name" value="Glyco_trans_31"/>
</dbReference>
<dbReference type="GO" id="GO:0000139">
    <property type="term" value="C:Golgi membrane"/>
    <property type="evidence" value="ECO:0007669"/>
    <property type="project" value="UniProtKB-SubCell"/>
</dbReference>
<evidence type="ECO:0000256" key="3">
    <source>
        <dbReference type="ARBA" id="ARBA00022676"/>
    </source>
</evidence>
<evidence type="ECO:0000256" key="9">
    <source>
        <dbReference type="ARBA" id="ARBA00023136"/>
    </source>
</evidence>
<comment type="subcellular location">
    <subcellularLocation>
        <location evidence="1 10">Golgi apparatus membrane</location>
        <topology evidence="1 10">Single-pass type II membrane protein</topology>
    </subcellularLocation>
</comment>
<sequence length="447" mass="50974">MMFSARPCLSLPSAIWTSLTQHIPPRFRRLFTISLLITVGLFTHILLHTRPHSIHHAPYEVPSSIGVVHGNIVEGSPPSLYPLEPFPDSPMIDAVDDDRPPRPWLAVVICAAEEMERRMIIRSSWMRMYGDLPVDTRFVVSNPGPDWTAAVSSENQTFGDMIVLDHLQEDDVTANTVKTLALYQWLIDHNHQYEFVSKMDTDLFFNARGFWDRFLEPRLTNSTGRYVSTVERTVIGELYYSHSWDLAFPHGAMYTMTWDMVELLAGLQRRFHVVTGEDMAVAMLLLKGRERANFVNFRGTEKFDYLDEDARGDGTAWARCATHPEATEHAIVGPAPIAVHQLKDKALWFKVADLFDVNGVKPMPPPTVSDPWPSLWMRWHDFWYAVGVKGLWSSRHSRIPDFFWSYEDGSWICDGIWNLGATKTGYVKAAATTMLSWEEESELVGLA</sequence>
<keyword evidence="8 10" id="KW-0333">Golgi apparatus</keyword>
<keyword evidence="5" id="KW-0812">Transmembrane</keyword>
<keyword evidence="4" id="KW-0808">Transferase</keyword>
<organism evidence="11 12">
    <name type="scientific">Verticillium dahliae</name>
    <name type="common">Verticillium wilt</name>
    <dbReference type="NCBI Taxonomy" id="27337"/>
    <lineage>
        <taxon>Eukaryota</taxon>
        <taxon>Fungi</taxon>
        <taxon>Dikarya</taxon>
        <taxon>Ascomycota</taxon>
        <taxon>Pezizomycotina</taxon>
        <taxon>Sordariomycetes</taxon>
        <taxon>Hypocreomycetidae</taxon>
        <taxon>Glomerellales</taxon>
        <taxon>Plectosphaerellaceae</taxon>
        <taxon>Verticillium</taxon>
    </lineage>
</organism>
<evidence type="ECO:0000256" key="8">
    <source>
        <dbReference type="ARBA" id="ARBA00023034"/>
    </source>
</evidence>
<gene>
    <name evidence="11" type="ORF">VDGE_07712</name>
</gene>
<dbReference type="AlphaFoldDB" id="A0A366NPA7"/>
<accession>A0A366NPA7</accession>
<keyword evidence="6" id="KW-0735">Signal-anchor</keyword>
<evidence type="ECO:0000256" key="6">
    <source>
        <dbReference type="ARBA" id="ARBA00022968"/>
    </source>
</evidence>
<evidence type="ECO:0000256" key="2">
    <source>
        <dbReference type="ARBA" id="ARBA00008661"/>
    </source>
</evidence>
<protein>
    <recommendedName>
        <fullName evidence="10">Hexosyltransferase</fullName>
        <ecNumber evidence="10">2.4.1.-</ecNumber>
    </recommendedName>
</protein>
<dbReference type="SMR" id="A0A366NPA7"/>
<keyword evidence="9" id="KW-0472">Membrane</keyword>
<dbReference type="Pfam" id="PF01762">
    <property type="entry name" value="Galactosyl_T"/>
    <property type="match status" value="1"/>
</dbReference>
<evidence type="ECO:0000256" key="7">
    <source>
        <dbReference type="ARBA" id="ARBA00022989"/>
    </source>
</evidence>
<evidence type="ECO:0000313" key="11">
    <source>
        <dbReference type="EMBL" id="RXG48406.1"/>
    </source>
</evidence>
<reference evidence="11 12" key="1">
    <citation type="submission" date="2018-12" db="EMBL/GenBank/DDBJ databases">
        <title>Genome of Verticillium dahliae isolate Getta Getta.</title>
        <authorList>
            <person name="Gardiner D.M."/>
        </authorList>
    </citation>
    <scope>NUCLEOTIDE SEQUENCE [LARGE SCALE GENOMIC DNA]</scope>
    <source>
        <strain evidence="11 12">Getta Getta</strain>
    </source>
</reference>
<evidence type="ECO:0000313" key="12">
    <source>
        <dbReference type="Proteomes" id="UP000288725"/>
    </source>
</evidence>
<dbReference type="EMBL" id="RSDZ01000026">
    <property type="protein sequence ID" value="RXG48406.1"/>
    <property type="molecule type" value="Genomic_DNA"/>
</dbReference>
<evidence type="ECO:0000256" key="10">
    <source>
        <dbReference type="RuleBase" id="RU363063"/>
    </source>
</evidence>
<evidence type="ECO:0000256" key="4">
    <source>
        <dbReference type="ARBA" id="ARBA00022679"/>
    </source>
</evidence>
<dbReference type="GO" id="GO:0016758">
    <property type="term" value="F:hexosyltransferase activity"/>
    <property type="evidence" value="ECO:0007669"/>
    <property type="project" value="InterPro"/>
</dbReference>
<keyword evidence="3 10" id="KW-0328">Glycosyltransferase</keyword>
<comment type="similarity">
    <text evidence="2 10">Belongs to the glycosyltransferase 31 family.</text>
</comment>
<evidence type="ECO:0000256" key="5">
    <source>
        <dbReference type="ARBA" id="ARBA00022692"/>
    </source>
</evidence>
<keyword evidence="7" id="KW-1133">Transmembrane helix</keyword>
<dbReference type="PANTHER" id="PTHR11214">
    <property type="entry name" value="BETA-1,3-N-ACETYLGLUCOSAMINYLTRANSFERASE"/>
    <property type="match status" value="1"/>
</dbReference>
<comment type="caution">
    <text evidence="11">The sequence shown here is derived from an EMBL/GenBank/DDBJ whole genome shotgun (WGS) entry which is preliminary data.</text>
</comment>